<dbReference type="PANTHER" id="PTHR31448:SF3">
    <property type="entry name" value="MYOSIN-BINDING PROTEIN 2"/>
    <property type="match status" value="1"/>
</dbReference>
<feature type="compositionally biased region" description="Low complexity" evidence="6">
    <location>
        <begin position="745"/>
        <end position="757"/>
    </location>
</feature>
<gene>
    <name evidence="9" type="ORF">O6P43_032544</name>
</gene>
<dbReference type="PROSITE" id="PS51775">
    <property type="entry name" value="GTD_BINDING"/>
    <property type="match status" value="1"/>
</dbReference>
<dbReference type="InterPro" id="IPR039306">
    <property type="entry name" value="MYOB"/>
</dbReference>
<reference evidence="9" key="1">
    <citation type="journal article" date="2023" name="Science">
        <title>Elucidation of the pathway for biosynthesis of saponin adjuvants from the soapbark tree.</title>
        <authorList>
            <person name="Reed J."/>
            <person name="Orme A."/>
            <person name="El-Demerdash A."/>
            <person name="Owen C."/>
            <person name="Martin L.B.B."/>
            <person name="Misra R.C."/>
            <person name="Kikuchi S."/>
            <person name="Rejzek M."/>
            <person name="Martin A.C."/>
            <person name="Harkess A."/>
            <person name="Leebens-Mack J."/>
            <person name="Louveau T."/>
            <person name="Stephenson M.J."/>
            <person name="Osbourn A."/>
        </authorList>
    </citation>
    <scope>NUCLEOTIDE SEQUENCE</scope>
    <source>
        <strain evidence="9">S10</strain>
    </source>
</reference>
<keyword evidence="4 7" id="KW-0472">Membrane</keyword>
<keyword evidence="5" id="KW-0175">Coiled coil</keyword>
<feature type="coiled-coil region" evidence="5">
    <location>
        <begin position="631"/>
        <end position="732"/>
    </location>
</feature>
<name>A0AAD7KP40_QUISA</name>
<evidence type="ECO:0000256" key="4">
    <source>
        <dbReference type="ARBA" id="ARBA00023136"/>
    </source>
</evidence>
<dbReference type="GO" id="GO:0016020">
    <property type="term" value="C:membrane"/>
    <property type="evidence" value="ECO:0007669"/>
    <property type="project" value="UniProtKB-SubCell"/>
</dbReference>
<evidence type="ECO:0000256" key="7">
    <source>
        <dbReference type="SAM" id="Phobius"/>
    </source>
</evidence>
<keyword evidence="10" id="KW-1185">Reference proteome</keyword>
<evidence type="ECO:0000256" key="3">
    <source>
        <dbReference type="ARBA" id="ARBA00022989"/>
    </source>
</evidence>
<dbReference type="GO" id="GO:0080115">
    <property type="term" value="F:myosin XI tail binding"/>
    <property type="evidence" value="ECO:0007669"/>
    <property type="project" value="UniProtKB-ARBA"/>
</dbReference>
<feature type="compositionally biased region" description="Basic and acidic residues" evidence="6">
    <location>
        <begin position="200"/>
        <end position="235"/>
    </location>
</feature>
<evidence type="ECO:0000256" key="6">
    <source>
        <dbReference type="SAM" id="MobiDB-lite"/>
    </source>
</evidence>
<feature type="transmembrane region" description="Helical" evidence="7">
    <location>
        <begin position="20"/>
        <end position="45"/>
    </location>
</feature>
<dbReference type="InterPro" id="IPR007656">
    <property type="entry name" value="GTD-bd"/>
</dbReference>
<sequence length="1000" mass="114675">MAANKFATMLHRNTNKITLILVYAILEWILIILLLLNSLFSYLIIKFSECFGLKRPCLWCSRLDHIIEQGKNKNSYRDLICEAHASEISKLGYCLNHKKLAESQDMCEECSSSFQPDHVKLSKNFGFFPWMNQIGIIQEGDGTAIVNGEESPSCSCCGVNLDSRLYPPCILINPSWGVLDYTQKQNLITQEGVDAEIDEADHSDGSRSDFVVDHHEDERSTEENRENHMASDSEGSRSNFVVDHHEDEQSTEENRENHMASDSDGGSGKREEDGDDSYARYVCDGGKEIVDDKDYKLDMVIENEQEYNHEESMKSLMDYQFACDQTTKVACRKDTSQEISPQHLEFYIDRNDCHLVPVELIGSTTSEIQNQNRYKVEDQENEDVILDFDMMIESEDQKPVMENWHTSGDIATLLPTHDRREVPSEAFVESMDLRENLSSSVLQAEEEKLEKQEYQQVSIAEEPQNPIDDIQANEERRGIDLDVHIASEESGQMQNNEYEAEVSIGTEIPEQEQVDEYQSQDILLDFNQRIQEDPSTSSIKFHSEDDSELLEFKTMSVTTSMQTVGNLFSSCWELNDIEEERVPDTPTSVESLQVQKKLLLLDRKESGTEESLDGSFISDLEGGEVTIEKLKSALISERKVLNSLYAELEEERNASAVAANQTMAMINRLQEEKAAMQMEALQYQRMMEEQSEYDQEALQILNELMVKREKEKQEIEKELERHRKKVHHYEVKEQMVMSRRDVSTRSRTSSVSCSTGTAEDTDGLSVDLNHEAKEENNFENHQERSDQNTPADAVLYIEESMVIFEEERLSILEQLKVLEEKLLVLSDEEDEDEEHFEHMKSIKHEENGNGYYDNLDYSIEVNGIANGHSNEINGKHHHRKRKIMDAKAKRLLPLFDAIDAETEDGLLNGNENGFHFASLQNSPVGKADVEKNKLAMEEEVDHVNERLQALEADREFLKHCISSLRKGDKGLHLLQEILHHLRDLRNVEIRVRNMGDGVLS</sequence>
<dbReference type="Pfam" id="PF04576">
    <property type="entry name" value="Zein-binding"/>
    <property type="match status" value="1"/>
</dbReference>
<proteinExistence type="predicted"/>
<dbReference type="KEGG" id="qsa:O6P43_032544"/>
<feature type="region of interest" description="Disordered" evidence="6">
    <location>
        <begin position="200"/>
        <end position="277"/>
    </location>
</feature>
<feature type="domain" description="GTD-binding" evidence="8">
    <location>
        <begin position="625"/>
        <end position="723"/>
    </location>
</feature>
<feature type="coiled-coil region" evidence="5">
    <location>
        <begin position="926"/>
        <end position="953"/>
    </location>
</feature>
<evidence type="ECO:0000256" key="5">
    <source>
        <dbReference type="SAM" id="Coils"/>
    </source>
</evidence>
<keyword evidence="3 7" id="KW-1133">Transmembrane helix</keyword>
<evidence type="ECO:0000313" key="9">
    <source>
        <dbReference type="EMBL" id="KAJ7942934.1"/>
    </source>
</evidence>
<evidence type="ECO:0000256" key="2">
    <source>
        <dbReference type="ARBA" id="ARBA00022692"/>
    </source>
</evidence>
<dbReference type="AlphaFoldDB" id="A0AAD7KP40"/>
<keyword evidence="2 7" id="KW-0812">Transmembrane</keyword>
<dbReference type="EMBL" id="JARAOO010000014">
    <property type="protein sequence ID" value="KAJ7942934.1"/>
    <property type="molecule type" value="Genomic_DNA"/>
</dbReference>
<dbReference type="PANTHER" id="PTHR31448">
    <property type="entry name" value="MYOSIN-BINDING PROTEIN 2"/>
    <property type="match status" value="1"/>
</dbReference>
<feature type="compositionally biased region" description="Basic and acidic residues" evidence="6">
    <location>
        <begin position="242"/>
        <end position="272"/>
    </location>
</feature>
<feature type="region of interest" description="Disordered" evidence="6">
    <location>
        <begin position="737"/>
        <end position="765"/>
    </location>
</feature>
<comment type="caution">
    <text evidence="9">The sequence shown here is derived from an EMBL/GenBank/DDBJ whole genome shotgun (WGS) entry which is preliminary data.</text>
</comment>
<accession>A0AAD7KP40</accession>
<evidence type="ECO:0000313" key="10">
    <source>
        <dbReference type="Proteomes" id="UP001163823"/>
    </source>
</evidence>
<protein>
    <submittedName>
        <fullName evidence="9">Myosin-binding protein 2</fullName>
    </submittedName>
</protein>
<comment type="subcellular location">
    <subcellularLocation>
        <location evidence="1">Membrane</location>
        <topology evidence="1">Single-pass membrane protein</topology>
    </subcellularLocation>
</comment>
<dbReference type="Proteomes" id="UP001163823">
    <property type="component" value="Chromosome 14"/>
</dbReference>
<evidence type="ECO:0000256" key="1">
    <source>
        <dbReference type="ARBA" id="ARBA00004167"/>
    </source>
</evidence>
<evidence type="ECO:0000259" key="8">
    <source>
        <dbReference type="PROSITE" id="PS51775"/>
    </source>
</evidence>
<organism evidence="9 10">
    <name type="scientific">Quillaja saponaria</name>
    <name type="common">Soap bark tree</name>
    <dbReference type="NCBI Taxonomy" id="32244"/>
    <lineage>
        <taxon>Eukaryota</taxon>
        <taxon>Viridiplantae</taxon>
        <taxon>Streptophyta</taxon>
        <taxon>Embryophyta</taxon>
        <taxon>Tracheophyta</taxon>
        <taxon>Spermatophyta</taxon>
        <taxon>Magnoliopsida</taxon>
        <taxon>eudicotyledons</taxon>
        <taxon>Gunneridae</taxon>
        <taxon>Pentapetalae</taxon>
        <taxon>rosids</taxon>
        <taxon>fabids</taxon>
        <taxon>Fabales</taxon>
        <taxon>Quillajaceae</taxon>
        <taxon>Quillaja</taxon>
    </lineage>
</organism>